<feature type="transmembrane region" description="Helical" evidence="1">
    <location>
        <begin position="53"/>
        <end position="76"/>
    </location>
</feature>
<evidence type="ECO:0000313" key="2">
    <source>
        <dbReference type="EMBL" id="MBI4922316.1"/>
    </source>
</evidence>
<evidence type="ECO:0000313" key="3">
    <source>
        <dbReference type="Proteomes" id="UP000782610"/>
    </source>
</evidence>
<comment type="caution">
    <text evidence="2">The sequence shown here is derived from an EMBL/GenBank/DDBJ whole genome shotgun (WGS) entry which is preliminary data.</text>
</comment>
<keyword evidence="1" id="KW-0472">Membrane</keyword>
<accession>A0A933L4K7</accession>
<dbReference type="Proteomes" id="UP000782610">
    <property type="component" value="Unassembled WGS sequence"/>
</dbReference>
<dbReference type="Pfam" id="PF08570">
    <property type="entry name" value="DUF1761"/>
    <property type="match status" value="1"/>
</dbReference>
<keyword evidence="1" id="KW-0812">Transmembrane</keyword>
<protein>
    <submittedName>
        <fullName evidence="2">DUF1761 domain-containing protein</fullName>
    </submittedName>
</protein>
<feature type="transmembrane region" description="Helical" evidence="1">
    <location>
        <begin position="82"/>
        <end position="102"/>
    </location>
</feature>
<reference evidence="2" key="1">
    <citation type="submission" date="2020-07" db="EMBL/GenBank/DDBJ databases">
        <title>Huge and variable diversity of episymbiotic CPR bacteria and DPANN archaea in groundwater ecosystems.</title>
        <authorList>
            <person name="He C.Y."/>
            <person name="Keren R."/>
            <person name="Whittaker M."/>
            <person name="Farag I.F."/>
            <person name="Doudna J."/>
            <person name="Cate J.H.D."/>
            <person name="Banfield J.F."/>
        </authorList>
    </citation>
    <scope>NUCLEOTIDE SEQUENCE</scope>
    <source>
        <strain evidence="2">NC_groundwater_1586_Pr3_B-0.1um_66_15</strain>
    </source>
</reference>
<name>A0A933L4K7_9HYPH</name>
<feature type="transmembrane region" description="Helical" evidence="1">
    <location>
        <begin position="114"/>
        <end position="136"/>
    </location>
</feature>
<keyword evidence="1" id="KW-1133">Transmembrane helix</keyword>
<organism evidence="2 3">
    <name type="scientific">Devosia nanyangense</name>
    <dbReference type="NCBI Taxonomy" id="1228055"/>
    <lineage>
        <taxon>Bacteria</taxon>
        <taxon>Pseudomonadati</taxon>
        <taxon>Pseudomonadota</taxon>
        <taxon>Alphaproteobacteria</taxon>
        <taxon>Hyphomicrobiales</taxon>
        <taxon>Devosiaceae</taxon>
        <taxon>Devosia</taxon>
    </lineage>
</organism>
<dbReference type="AlphaFoldDB" id="A0A933L4K7"/>
<proteinExistence type="predicted"/>
<gene>
    <name evidence="2" type="ORF">HY834_11245</name>
</gene>
<evidence type="ECO:0000256" key="1">
    <source>
        <dbReference type="SAM" id="Phobius"/>
    </source>
</evidence>
<dbReference type="EMBL" id="JACRAF010000030">
    <property type="protein sequence ID" value="MBI4922316.1"/>
    <property type="molecule type" value="Genomic_DNA"/>
</dbReference>
<dbReference type="InterPro" id="IPR013879">
    <property type="entry name" value="DUF1761"/>
</dbReference>
<feature type="transmembrane region" description="Helical" evidence="1">
    <location>
        <begin position="6"/>
        <end position="32"/>
    </location>
</feature>
<sequence length="137" mass="14988">MTAIPINWWVVIVAALLRMVVGSIWFSPVAFVKPWQQLTGVTPESMQRGLPKAIVVDLILSLVLSFVLFHAVMYATASAPTWLTGAGVGFLNWLGFILATHLPLWAYENRSLKLIAIGTGSNLVSLVLMGALFGLWH</sequence>